<protein>
    <submittedName>
        <fullName evidence="6">Energy-coupling factor transporter transmembrane protein EcfT</fullName>
    </submittedName>
</protein>
<feature type="transmembrane region" description="Helical" evidence="5">
    <location>
        <begin position="99"/>
        <end position="119"/>
    </location>
</feature>
<keyword evidence="4 5" id="KW-0472">Membrane</keyword>
<accession>A0A8A4ZFF4</accession>
<evidence type="ECO:0000256" key="5">
    <source>
        <dbReference type="SAM" id="Phobius"/>
    </source>
</evidence>
<evidence type="ECO:0000313" key="6">
    <source>
        <dbReference type="EMBL" id="QTE30732.1"/>
    </source>
</evidence>
<dbReference type="RefSeq" id="WP_227425097.1">
    <property type="nucleotide sequence ID" value="NZ_CP071868.1"/>
</dbReference>
<dbReference type="Pfam" id="PF02361">
    <property type="entry name" value="CbiQ"/>
    <property type="match status" value="1"/>
</dbReference>
<evidence type="ECO:0000256" key="2">
    <source>
        <dbReference type="ARBA" id="ARBA00022692"/>
    </source>
</evidence>
<keyword evidence="2 5" id="KW-0812">Transmembrane</keyword>
<dbReference type="GO" id="GO:0005886">
    <property type="term" value="C:plasma membrane"/>
    <property type="evidence" value="ECO:0007669"/>
    <property type="project" value="UniProtKB-ARBA"/>
</dbReference>
<keyword evidence="7" id="KW-1185">Reference proteome</keyword>
<evidence type="ECO:0000313" key="7">
    <source>
        <dbReference type="Proteomes" id="UP000663937"/>
    </source>
</evidence>
<dbReference type="KEGG" id="psic:J4E96_07230"/>
<dbReference type="EMBL" id="CP071868">
    <property type="protein sequence ID" value="QTE30732.1"/>
    <property type="molecule type" value="Genomic_DNA"/>
</dbReference>
<reference evidence="6" key="1">
    <citation type="submission" date="2021-03" db="EMBL/GenBank/DDBJ databases">
        <title>Pengzhenrongella sicca gen. nov., sp. nov., a new member of suborder Micrococcineae isolated from High-Arctic tundra soil.</title>
        <authorList>
            <person name="Peng F."/>
        </authorList>
    </citation>
    <scope>NUCLEOTIDE SEQUENCE</scope>
    <source>
        <strain evidence="6">LRZ-2</strain>
    </source>
</reference>
<evidence type="ECO:0000256" key="1">
    <source>
        <dbReference type="ARBA" id="ARBA00004141"/>
    </source>
</evidence>
<evidence type="ECO:0000256" key="4">
    <source>
        <dbReference type="ARBA" id="ARBA00023136"/>
    </source>
</evidence>
<sequence length="210" mass="21672">MSRVRARSPWTGPLGLYRPGTTAVHRAPVAAKLTALTLFGLAVVLLRGPGSSLVLLGVAVAAAVAARVPARATLRGLAPVLVTAAGLVAYQWWQRGPAVAIEVGADLVTLVVAAGVVTATTPADRMLDALERAARPLARVGLRPEIFALSVALMLRTIPALVETGLEVRDAARARGLERNPRALLVPAAVRTVARARATGEGLAARGLGE</sequence>
<name>A0A8A4ZFF4_9MICO</name>
<dbReference type="CDD" id="cd16914">
    <property type="entry name" value="EcfT"/>
    <property type="match status" value="1"/>
</dbReference>
<gene>
    <name evidence="6" type="ORF">J4E96_07230</name>
</gene>
<proteinExistence type="predicted"/>
<comment type="subcellular location">
    <subcellularLocation>
        <location evidence="1">Membrane</location>
        <topology evidence="1">Multi-pass membrane protein</topology>
    </subcellularLocation>
</comment>
<dbReference type="Proteomes" id="UP000663937">
    <property type="component" value="Chromosome"/>
</dbReference>
<feature type="transmembrane region" description="Helical" evidence="5">
    <location>
        <begin position="52"/>
        <end position="70"/>
    </location>
</feature>
<organism evidence="6 7">
    <name type="scientific">Pengzhenrongella sicca</name>
    <dbReference type="NCBI Taxonomy" id="2819238"/>
    <lineage>
        <taxon>Bacteria</taxon>
        <taxon>Bacillati</taxon>
        <taxon>Actinomycetota</taxon>
        <taxon>Actinomycetes</taxon>
        <taxon>Micrococcales</taxon>
        <taxon>Pengzhenrongella</taxon>
    </lineage>
</organism>
<dbReference type="InterPro" id="IPR003339">
    <property type="entry name" value="ABC/ECF_trnsptr_transmembrane"/>
</dbReference>
<feature type="transmembrane region" description="Helical" evidence="5">
    <location>
        <begin position="77"/>
        <end position="93"/>
    </location>
</feature>
<keyword evidence="3 5" id="KW-1133">Transmembrane helix</keyword>
<dbReference type="AlphaFoldDB" id="A0A8A4ZFF4"/>
<evidence type="ECO:0000256" key="3">
    <source>
        <dbReference type="ARBA" id="ARBA00022989"/>
    </source>
</evidence>